<evidence type="ECO:0000313" key="1">
    <source>
        <dbReference type="EMBL" id="WZN59611.1"/>
    </source>
</evidence>
<proteinExistence type="predicted"/>
<accession>A0AAX4P1K5</accession>
<name>A0AAX4P1K5_9CHLO</name>
<gene>
    <name evidence="1" type="ORF">HKI87_02g11370</name>
</gene>
<dbReference type="Proteomes" id="UP001472866">
    <property type="component" value="Chromosome 02"/>
</dbReference>
<keyword evidence="2" id="KW-1185">Reference proteome</keyword>
<reference evidence="1 2" key="1">
    <citation type="submission" date="2024-03" db="EMBL/GenBank/DDBJ databases">
        <title>Complete genome sequence of the green alga Chloropicon roscoffensis RCC1871.</title>
        <authorList>
            <person name="Lemieux C."/>
            <person name="Pombert J.-F."/>
            <person name="Otis C."/>
            <person name="Turmel M."/>
        </authorList>
    </citation>
    <scope>NUCLEOTIDE SEQUENCE [LARGE SCALE GENOMIC DNA]</scope>
    <source>
        <strain evidence="1 2">RCC1871</strain>
    </source>
</reference>
<dbReference type="SUPFAM" id="SSF48371">
    <property type="entry name" value="ARM repeat"/>
    <property type="match status" value="1"/>
</dbReference>
<evidence type="ECO:0000313" key="2">
    <source>
        <dbReference type="Proteomes" id="UP001472866"/>
    </source>
</evidence>
<dbReference type="InterPro" id="IPR011989">
    <property type="entry name" value="ARM-like"/>
</dbReference>
<protein>
    <submittedName>
        <fullName evidence="1">Uncharacterized protein</fullName>
    </submittedName>
</protein>
<dbReference type="InterPro" id="IPR016024">
    <property type="entry name" value="ARM-type_fold"/>
</dbReference>
<dbReference type="Gene3D" id="1.25.10.10">
    <property type="entry name" value="Leucine-rich Repeat Variant"/>
    <property type="match status" value="1"/>
</dbReference>
<organism evidence="1 2">
    <name type="scientific">Chloropicon roscoffensis</name>
    <dbReference type="NCBI Taxonomy" id="1461544"/>
    <lineage>
        <taxon>Eukaryota</taxon>
        <taxon>Viridiplantae</taxon>
        <taxon>Chlorophyta</taxon>
        <taxon>Chloropicophyceae</taxon>
        <taxon>Chloropicales</taxon>
        <taxon>Chloropicaceae</taxon>
        <taxon>Chloropicon</taxon>
    </lineage>
</organism>
<dbReference type="EMBL" id="CP151502">
    <property type="protein sequence ID" value="WZN59611.1"/>
    <property type="molecule type" value="Genomic_DNA"/>
</dbReference>
<dbReference type="AlphaFoldDB" id="A0AAX4P1K5"/>
<sequence>MSGPLTSQSSLHLTSEFLEDLNSDLGIHKPPPPKDVISPAFGQRYVPKLLRILATAESSSEKKLKTLALFLTATVDDARKAEVLQCEDRDVFLELLTNTQDKEIKTATCTAVRKLFEFTPTREFLYDCGIVDVLLSNVEAVPGPVAECFSGLAEKRDMVSKLLSDTKVASTLCALLRSEDLGAREFSAQTLGCLCREDAGVAQVLSNGIGDLLEGVRQASSLVLKNACLFTVMQLCRCYDGKVVVIRASGVELLAACLRIQDEDAQTLAMAALLGLSTELEAKERISNECTEDLMKLQYSPSAKLKSNTDNLIASISEFPAAKAKFQKTVLVIT</sequence>